<organism evidence="1 2">
    <name type="scientific">Pistacia atlantica</name>
    <dbReference type="NCBI Taxonomy" id="434234"/>
    <lineage>
        <taxon>Eukaryota</taxon>
        <taxon>Viridiplantae</taxon>
        <taxon>Streptophyta</taxon>
        <taxon>Embryophyta</taxon>
        <taxon>Tracheophyta</taxon>
        <taxon>Spermatophyta</taxon>
        <taxon>Magnoliopsida</taxon>
        <taxon>eudicotyledons</taxon>
        <taxon>Gunneridae</taxon>
        <taxon>Pentapetalae</taxon>
        <taxon>rosids</taxon>
        <taxon>malvids</taxon>
        <taxon>Sapindales</taxon>
        <taxon>Anacardiaceae</taxon>
        <taxon>Pistacia</taxon>
    </lineage>
</organism>
<proteinExistence type="predicted"/>
<name>A0ACC1AAE2_9ROSI</name>
<evidence type="ECO:0000313" key="1">
    <source>
        <dbReference type="EMBL" id="KAJ0083391.1"/>
    </source>
</evidence>
<sequence length="332" mass="36806">MSLLFPLPVLCALAKASKLINALFPRTLTTLNHQYVSDPEDDFVSLNNQISSFAESVSAPDGLNAVAWLQQLNESSRSPYFLSKIISHCKKSRSLDVGIQIHPIIVKKGFTSNLYICTALVDMYGNCGEILSSQRLFDEMQQRNIVTWNSLISGYLHVKSPDITVELFIKMLKAGIEPTAFSVSIVLVGCSQLEDEVIGAQCGEQALKCFSEMRRSGNEIDYFTFTSIVGAIGVISGLKEGKQMLALILKTGYARDVHVQNALVSIACQIHGSREIAERSAKKLLELWPNDPATYVILSNVFKMAGYWDDAIGLRALMCDRRVRIKPGYSWV</sequence>
<accession>A0ACC1AAE2</accession>
<gene>
    <name evidence="1" type="ORF">Patl1_31291</name>
</gene>
<protein>
    <submittedName>
        <fullName evidence="1">Uncharacterized protein</fullName>
    </submittedName>
</protein>
<reference evidence="2" key="1">
    <citation type="journal article" date="2023" name="G3 (Bethesda)">
        <title>Genome assembly and association tests identify interacting loci associated with vigor, precocity, and sex in interspecific pistachio rootstocks.</title>
        <authorList>
            <person name="Palmer W."/>
            <person name="Jacygrad E."/>
            <person name="Sagayaradj S."/>
            <person name="Cavanaugh K."/>
            <person name="Han R."/>
            <person name="Bertier L."/>
            <person name="Beede B."/>
            <person name="Kafkas S."/>
            <person name="Golino D."/>
            <person name="Preece J."/>
            <person name="Michelmore R."/>
        </authorList>
    </citation>
    <scope>NUCLEOTIDE SEQUENCE [LARGE SCALE GENOMIC DNA]</scope>
</reference>
<dbReference type="Proteomes" id="UP001164250">
    <property type="component" value="Chromosome 11"/>
</dbReference>
<evidence type="ECO:0000313" key="2">
    <source>
        <dbReference type="Proteomes" id="UP001164250"/>
    </source>
</evidence>
<keyword evidence="2" id="KW-1185">Reference proteome</keyword>
<comment type="caution">
    <text evidence="1">The sequence shown here is derived from an EMBL/GenBank/DDBJ whole genome shotgun (WGS) entry which is preliminary data.</text>
</comment>
<dbReference type="EMBL" id="CM047907">
    <property type="protein sequence ID" value="KAJ0083391.1"/>
    <property type="molecule type" value="Genomic_DNA"/>
</dbReference>